<gene>
    <name evidence="1" type="ORF">DFP76_104266</name>
</gene>
<comment type="caution">
    <text evidence="1">The sequence shown here is derived from an EMBL/GenBank/DDBJ whole genome shotgun (WGS) entry which is preliminary data.</text>
</comment>
<dbReference type="AlphaFoldDB" id="A0A366D048"/>
<proteinExistence type="predicted"/>
<name>A0A366D048_9GAMM</name>
<accession>A0A366D048</accession>
<evidence type="ECO:0000313" key="2">
    <source>
        <dbReference type="Proteomes" id="UP000252086"/>
    </source>
</evidence>
<reference evidence="1 2" key="1">
    <citation type="submission" date="2018-06" db="EMBL/GenBank/DDBJ databases">
        <title>Genomic Encyclopedia of Type Strains, Phase III (KMG-III): the genomes of soil and plant-associated and newly described type strains.</title>
        <authorList>
            <person name="Whitman W."/>
        </authorList>
    </citation>
    <scope>NUCLEOTIDE SEQUENCE [LARGE SCALE GENOMIC DNA]</scope>
    <source>
        <strain evidence="1 2">CECT 7732</strain>
    </source>
</reference>
<dbReference type="EMBL" id="QNRF01000004">
    <property type="protein sequence ID" value="RBO83447.1"/>
    <property type="molecule type" value="Genomic_DNA"/>
</dbReference>
<dbReference type="Proteomes" id="UP000252086">
    <property type="component" value="Unassembled WGS sequence"/>
</dbReference>
<organism evidence="1 2">
    <name type="scientific">Marinomonas aquiplantarum</name>
    <dbReference type="NCBI Taxonomy" id="491951"/>
    <lineage>
        <taxon>Bacteria</taxon>
        <taxon>Pseudomonadati</taxon>
        <taxon>Pseudomonadota</taxon>
        <taxon>Gammaproteobacteria</taxon>
        <taxon>Oceanospirillales</taxon>
        <taxon>Oceanospirillaceae</taxon>
        <taxon>Marinomonas</taxon>
    </lineage>
</organism>
<keyword evidence="2" id="KW-1185">Reference proteome</keyword>
<sequence>MLDEMSTEEKRAELKIEIFDEAIESMEKYGRYWNGYISRTLRFTLVDMLEEAGFENVQVQEIAPDWEHVFYLPEHHSLVDSIAQKRGNGIKIV</sequence>
<protein>
    <submittedName>
        <fullName evidence="1">Uncharacterized protein</fullName>
    </submittedName>
</protein>
<dbReference type="RefSeq" id="WP_113874398.1">
    <property type="nucleotide sequence ID" value="NZ_QNRF01000004.1"/>
</dbReference>
<dbReference type="OrthoDB" id="7063587at2"/>
<evidence type="ECO:0000313" key="1">
    <source>
        <dbReference type="EMBL" id="RBO83447.1"/>
    </source>
</evidence>